<accession>A0A563VPA8</accession>
<dbReference type="RefSeq" id="WP_144871338.1">
    <property type="nucleotide sequence ID" value="NZ_LR213933.1"/>
</dbReference>
<keyword evidence="2" id="KW-1185">Reference proteome</keyword>
<dbReference type="AlphaFoldDB" id="A0A563VPA8"/>
<proteinExistence type="predicted"/>
<evidence type="ECO:0000313" key="2">
    <source>
        <dbReference type="Proteomes" id="UP000320055"/>
    </source>
</evidence>
<dbReference type="EMBL" id="CAACVJ010000094">
    <property type="protein sequence ID" value="VEP13117.1"/>
    <property type="molecule type" value="Genomic_DNA"/>
</dbReference>
<organism evidence="1 2">
    <name type="scientific">Hyella patelloides LEGE 07179</name>
    <dbReference type="NCBI Taxonomy" id="945734"/>
    <lineage>
        <taxon>Bacteria</taxon>
        <taxon>Bacillati</taxon>
        <taxon>Cyanobacteriota</taxon>
        <taxon>Cyanophyceae</taxon>
        <taxon>Pleurocapsales</taxon>
        <taxon>Hyellaceae</taxon>
        <taxon>Hyella</taxon>
    </lineage>
</organism>
<sequence>MNLSLIKKYGVPSANLACDVLTQTISPKSVLTAGKIIITLADDINSIKTDNIAEHFEIDGDKDHGRAMETLNREYDLANNQNNILFEVKILLNTAIGSYRFSRERLENNWLVFDRKKYARYSNKEIICFLERAYCCLLINEKKLCDFCFFEARKIFYRYVELLMIDYLKANKKIDIDNQEILSLAKEIEKQEKNLLEIAKILKIDPWKLTCTLIKESKEITNWIEVNKVSYRPVTKTIYFYKFKRWNPPT</sequence>
<reference evidence="1 2" key="1">
    <citation type="submission" date="2019-01" db="EMBL/GenBank/DDBJ databases">
        <authorList>
            <person name="Brito A."/>
        </authorList>
    </citation>
    <scope>NUCLEOTIDE SEQUENCE [LARGE SCALE GENOMIC DNA]</scope>
    <source>
        <strain evidence="1">1</strain>
    </source>
</reference>
<evidence type="ECO:0000313" key="1">
    <source>
        <dbReference type="EMBL" id="VEP13117.1"/>
    </source>
</evidence>
<protein>
    <submittedName>
        <fullName evidence="1">Uncharacterized protein</fullName>
    </submittedName>
</protein>
<dbReference type="Proteomes" id="UP000320055">
    <property type="component" value="Unassembled WGS sequence"/>
</dbReference>
<gene>
    <name evidence="1" type="ORF">H1P_1830015</name>
</gene>
<name>A0A563VPA8_9CYAN</name>